<dbReference type="KEGG" id="kdj:28964086"/>
<dbReference type="Pfam" id="PF08511">
    <property type="entry name" value="COQ9"/>
    <property type="match status" value="1"/>
</dbReference>
<organism evidence="2">
    <name type="scientific">Kwoniella dejecticola CBS 10117</name>
    <dbReference type="NCBI Taxonomy" id="1296121"/>
    <lineage>
        <taxon>Eukaryota</taxon>
        <taxon>Fungi</taxon>
        <taxon>Dikarya</taxon>
        <taxon>Basidiomycota</taxon>
        <taxon>Agaricomycotina</taxon>
        <taxon>Tremellomycetes</taxon>
        <taxon>Tremellales</taxon>
        <taxon>Cryptococcaceae</taxon>
        <taxon>Kwoniella</taxon>
    </lineage>
</organism>
<dbReference type="RefSeq" id="XP_018266412.1">
    <property type="nucleotide sequence ID" value="XM_018403758.1"/>
</dbReference>
<feature type="domain" description="COQ9 C-terminal" evidence="1">
    <location>
        <begin position="214"/>
        <end position="246"/>
    </location>
</feature>
<dbReference type="AlphaFoldDB" id="A0A1A6AES0"/>
<dbReference type="InterPro" id="IPR013718">
    <property type="entry name" value="COQ9_C"/>
</dbReference>
<dbReference type="GeneID" id="28964086"/>
<accession>A0A1A6AES0</accession>
<evidence type="ECO:0000259" key="1">
    <source>
        <dbReference type="Pfam" id="PF08511"/>
    </source>
</evidence>
<dbReference type="EMBL" id="CP144530">
    <property type="protein sequence ID" value="WWC57852.1"/>
    <property type="molecule type" value="Genomic_DNA"/>
</dbReference>
<evidence type="ECO:0000313" key="4">
    <source>
        <dbReference type="Proteomes" id="UP000078595"/>
    </source>
</evidence>
<gene>
    <name evidence="2" type="ORF">I303_00387</name>
    <name evidence="3" type="ORF">I303_100387</name>
</gene>
<sequence length="301" mass="32757">MALRQQILSSALPLLPTHSFTRSTLSQALRSLKPQVSNSDGVIDTIFGNGSVAPSRALVDAWQEEGLRAMSSSKETKEDLGDVLKRRITYSAGVGEHLVEAYANLTTPSSTPSIPLPSIPILRTLLSTVKIPPSYVPPALQPSNPPTPTSASSILDQMTNATGHRIPLSSINPLGPLSYAWRIADEALFLNEQKGKVQGSVRRGYWNEPTGPGPEWYTKRIGLSIVYLASESALLQPYPVGSTTTMNPYLDKSLAALDTNLERYKSILSSLERSEENMGDVANFVDYVARSWGGLIKSRYL</sequence>
<dbReference type="Proteomes" id="UP000078595">
    <property type="component" value="Chromosome 1"/>
</dbReference>
<reference evidence="3" key="2">
    <citation type="submission" date="2013-07" db="EMBL/GenBank/DDBJ databases">
        <authorList>
            <consortium name="The Broad Institute Genome Sequencing Platform"/>
            <person name="Cuomo C."/>
            <person name="Litvintseva A."/>
            <person name="Chen Y."/>
            <person name="Heitman J."/>
            <person name="Sun S."/>
            <person name="Springer D."/>
            <person name="Dromer F."/>
            <person name="Young S.K."/>
            <person name="Zeng Q."/>
            <person name="Gargeya S."/>
            <person name="Fitzgerald M."/>
            <person name="Abouelleil A."/>
            <person name="Alvarado L."/>
            <person name="Berlin A.M."/>
            <person name="Chapman S.B."/>
            <person name="Dewar J."/>
            <person name="Goldberg J."/>
            <person name="Griggs A."/>
            <person name="Gujja S."/>
            <person name="Hansen M."/>
            <person name="Howarth C."/>
            <person name="Imamovic A."/>
            <person name="Larimer J."/>
            <person name="McCowan C."/>
            <person name="Murphy C."/>
            <person name="Pearson M."/>
            <person name="Priest M."/>
            <person name="Roberts A."/>
            <person name="Saif S."/>
            <person name="Shea T."/>
            <person name="Sykes S."/>
            <person name="Wortman J."/>
            <person name="Nusbaum C."/>
            <person name="Birren B."/>
        </authorList>
    </citation>
    <scope>NUCLEOTIDE SEQUENCE</scope>
    <source>
        <strain evidence="3">CBS 10117</strain>
    </source>
</reference>
<keyword evidence="4" id="KW-1185">Reference proteome</keyword>
<dbReference type="OrthoDB" id="619536at2759"/>
<reference evidence="2" key="1">
    <citation type="submission" date="2013-07" db="EMBL/GenBank/DDBJ databases">
        <title>The Genome Sequence of Cryptococcus dejecticola CBS10117.</title>
        <authorList>
            <consortium name="The Broad Institute Genome Sequencing Platform"/>
            <person name="Cuomo C."/>
            <person name="Litvintseva A."/>
            <person name="Chen Y."/>
            <person name="Heitman J."/>
            <person name="Sun S."/>
            <person name="Springer D."/>
            <person name="Dromer F."/>
            <person name="Young S.K."/>
            <person name="Zeng Q."/>
            <person name="Gargeya S."/>
            <person name="Fitzgerald M."/>
            <person name="Abouelleil A."/>
            <person name="Alvarado L."/>
            <person name="Berlin A.M."/>
            <person name="Chapman S.B."/>
            <person name="Dewar J."/>
            <person name="Goldberg J."/>
            <person name="Griggs A."/>
            <person name="Gujja S."/>
            <person name="Hansen M."/>
            <person name="Howarth C."/>
            <person name="Imamovic A."/>
            <person name="Larimer J."/>
            <person name="McCowan C."/>
            <person name="Murphy C."/>
            <person name="Pearson M."/>
            <person name="Priest M."/>
            <person name="Roberts A."/>
            <person name="Saif S."/>
            <person name="Shea T."/>
            <person name="Sykes S."/>
            <person name="Wortman J."/>
            <person name="Nusbaum C."/>
            <person name="Birren B."/>
        </authorList>
    </citation>
    <scope>NUCLEOTIDE SEQUENCE [LARGE SCALE GENOMIC DNA]</scope>
    <source>
        <strain evidence="2">CBS 10117</strain>
    </source>
</reference>
<dbReference type="VEuPathDB" id="FungiDB:I303_00387"/>
<dbReference type="EMBL" id="KI894027">
    <property type="protein sequence ID" value="OBR88570.1"/>
    <property type="molecule type" value="Genomic_DNA"/>
</dbReference>
<reference evidence="3" key="3">
    <citation type="submission" date="2024-02" db="EMBL/GenBank/DDBJ databases">
        <title>Comparative genomics of Cryptococcus and Kwoniella reveals pathogenesis evolution and contrasting modes of karyotype evolution via chromosome fusion or intercentromeric recombination.</title>
        <authorList>
            <person name="Coelho M.A."/>
            <person name="David-Palma M."/>
            <person name="Shea T."/>
            <person name="Bowers K."/>
            <person name="McGinley-Smith S."/>
            <person name="Mohammad A.W."/>
            <person name="Gnirke A."/>
            <person name="Yurkov A.M."/>
            <person name="Nowrousian M."/>
            <person name="Sun S."/>
            <person name="Cuomo C.A."/>
            <person name="Heitman J."/>
        </authorList>
    </citation>
    <scope>NUCLEOTIDE SEQUENCE</scope>
    <source>
        <strain evidence="3">CBS 10117</strain>
    </source>
</reference>
<evidence type="ECO:0000313" key="2">
    <source>
        <dbReference type="EMBL" id="OBR88570.1"/>
    </source>
</evidence>
<dbReference type="STRING" id="1296121.A0A1A6AES0"/>
<name>A0A1A6AES0_9TREE</name>
<proteinExistence type="predicted"/>
<protein>
    <recommendedName>
        <fullName evidence="1">COQ9 C-terminal domain-containing protein</fullName>
    </recommendedName>
</protein>
<evidence type="ECO:0000313" key="3">
    <source>
        <dbReference type="EMBL" id="WWC57852.1"/>
    </source>
</evidence>